<keyword evidence="2" id="KW-1185">Reference proteome</keyword>
<dbReference type="OrthoDB" id="4400538at2759"/>
<protein>
    <submittedName>
        <fullName evidence="1">Uncharacterized protein</fullName>
    </submittedName>
</protein>
<sequence>MISISAIARPCVRHFSAQRPRPSSRTERAVVTACLVSGVVLPFVPPAMASSRQRKSGNPSSKG</sequence>
<dbReference type="Proteomes" id="UP001150941">
    <property type="component" value="Unassembled WGS sequence"/>
</dbReference>
<reference evidence="1" key="1">
    <citation type="submission" date="2022-11" db="EMBL/GenBank/DDBJ databases">
        <authorList>
            <person name="Petersen C."/>
        </authorList>
    </citation>
    <scope>NUCLEOTIDE SEQUENCE</scope>
    <source>
        <strain evidence="1">IBT 19713</strain>
    </source>
</reference>
<comment type="caution">
    <text evidence="1">The sequence shown here is derived from an EMBL/GenBank/DDBJ whole genome shotgun (WGS) entry which is preliminary data.</text>
</comment>
<dbReference type="GeneID" id="83204854"/>
<dbReference type="AlphaFoldDB" id="A0A9W9TIA0"/>
<dbReference type="RefSeq" id="XP_058327896.1">
    <property type="nucleotide sequence ID" value="XM_058477551.1"/>
</dbReference>
<proteinExistence type="predicted"/>
<evidence type="ECO:0000313" key="2">
    <source>
        <dbReference type="Proteomes" id="UP001150941"/>
    </source>
</evidence>
<reference evidence="1" key="2">
    <citation type="journal article" date="2023" name="IMA Fungus">
        <title>Comparative genomic study of the Penicillium genus elucidates a diverse pangenome and 15 lateral gene transfer events.</title>
        <authorList>
            <person name="Petersen C."/>
            <person name="Sorensen T."/>
            <person name="Nielsen M.R."/>
            <person name="Sondergaard T.E."/>
            <person name="Sorensen J.L."/>
            <person name="Fitzpatrick D.A."/>
            <person name="Frisvad J.C."/>
            <person name="Nielsen K.L."/>
        </authorList>
    </citation>
    <scope>NUCLEOTIDE SEQUENCE</scope>
    <source>
        <strain evidence="1">IBT 19713</strain>
    </source>
</reference>
<gene>
    <name evidence="1" type="ORF">N7468_008255</name>
</gene>
<accession>A0A9W9TIA0</accession>
<dbReference type="EMBL" id="JAPQKS010000006">
    <property type="protein sequence ID" value="KAJ5223713.1"/>
    <property type="molecule type" value="Genomic_DNA"/>
</dbReference>
<name>A0A9W9TIA0_9EURO</name>
<organism evidence="1 2">
    <name type="scientific">Penicillium chermesinum</name>
    <dbReference type="NCBI Taxonomy" id="63820"/>
    <lineage>
        <taxon>Eukaryota</taxon>
        <taxon>Fungi</taxon>
        <taxon>Dikarya</taxon>
        <taxon>Ascomycota</taxon>
        <taxon>Pezizomycotina</taxon>
        <taxon>Eurotiomycetes</taxon>
        <taxon>Eurotiomycetidae</taxon>
        <taxon>Eurotiales</taxon>
        <taxon>Aspergillaceae</taxon>
        <taxon>Penicillium</taxon>
    </lineage>
</organism>
<evidence type="ECO:0000313" key="1">
    <source>
        <dbReference type="EMBL" id="KAJ5223713.1"/>
    </source>
</evidence>